<organism evidence="1 2">
    <name type="scientific">Hujiaoplasma nucleasis</name>
    <dbReference type="NCBI Taxonomy" id="2725268"/>
    <lineage>
        <taxon>Bacteria</taxon>
        <taxon>Bacillati</taxon>
        <taxon>Mycoplasmatota</taxon>
        <taxon>Mollicutes</taxon>
        <taxon>Candidatus Izemoplasmatales</taxon>
        <taxon>Hujiaoplasmataceae</taxon>
        <taxon>Hujiaoplasma</taxon>
    </lineage>
</organism>
<dbReference type="KEGG" id="tbk:HF295_07140"/>
<accession>A0A7L6N2Y5</accession>
<protein>
    <submittedName>
        <fullName evidence="1">Leucine-rich repeat domain-containing protein</fullName>
    </submittedName>
</protein>
<dbReference type="RefSeq" id="WP_312031476.1">
    <property type="nucleotide sequence ID" value="NZ_CP051151.1"/>
</dbReference>
<evidence type="ECO:0000313" key="2">
    <source>
        <dbReference type="Proteomes" id="UP000512167"/>
    </source>
</evidence>
<dbReference type="Gene3D" id="3.80.10.10">
    <property type="entry name" value="Ribonuclease Inhibitor"/>
    <property type="match status" value="3"/>
</dbReference>
<dbReference type="InterPro" id="IPR026906">
    <property type="entry name" value="LRR_5"/>
</dbReference>
<name>A0A7L6N2Y5_9MOLU</name>
<sequence>MKFKVYLIGFLILILGFMVSCNDNNQTTLQEEDTNEDSSLAFDQTYVYQDLLMDYYTFAYQTYDINLSQGLELDFYDQIKSVSFFVHKGYVDGLRVGDYEYVDREYIYAYMLIHFDDALGVNPHVFRVERNLISQYYSARIIEVNQNYSFDDFVVAQKSFIEGMKSQYLSDYELIDENSVYLYQEYENTYTISELNSLVGNIEIIEDDYFGYLINDYEATIIGFKEGVDDLLDISIPEKIESYDVKYFREYSFVTYDIESVFLPKTIENIQLIRGIKHVKEITIHEDNPYFKSLNNVVYNKSLDRLIMYPSQRQGLDFVLPQSVKTIGEYSFFRAPIFNMNFEEGSSLERIERFAFQQSQLKSIVLPASLKYIEQYSFENLFYLEVVTIPENSLLEYIGDYAFFNTSITSIFIPENLKTIYPSSFTKNSNLEAFLVDEDNSYFKSIDGVLFSKDGASLLAYPSHREGTSYSVNSSVKRLGTDAFAYSSLTQIIFEDENNLEIIGNRTFYNSMITSFVLPPKVNEIGVSAFSGTVQLKVFDFNNNQELKRIPDYMFSGSSIIDLYLPDQIESIGRFAFSACEYLEYIELNDSGNLKTIETYAFQGNYRLKNIFIPQSLSVIETKAFYFDDQTNIYIQENADESQWDPSWYDREQDIYRDVLDYGQFEDFIYLQLSDETLTIVKILIHDRKEEVAIPEYINENQVTRIEENVLLGEYNSLSIYIPQSILQIEAYAFSGLNGLIKTGFASKPDGWNLAWNRHYDYSGSISVLWSQPS</sequence>
<dbReference type="PROSITE" id="PS51257">
    <property type="entry name" value="PROKAR_LIPOPROTEIN"/>
    <property type="match status" value="1"/>
</dbReference>
<gene>
    <name evidence="1" type="ORF">HF295_07140</name>
</gene>
<dbReference type="InterPro" id="IPR053139">
    <property type="entry name" value="Surface_bspA-like"/>
</dbReference>
<dbReference type="InterPro" id="IPR032675">
    <property type="entry name" value="LRR_dom_sf"/>
</dbReference>
<dbReference type="SUPFAM" id="SSF52058">
    <property type="entry name" value="L domain-like"/>
    <property type="match status" value="1"/>
</dbReference>
<dbReference type="Proteomes" id="UP000512167">
    <property type="component" value="Chromosome"/>
</dbReference>
<dbReference type="PANTHER" id="PTHR45661">
    <property type="entry name" value="SURFACE ANTIGEN"/>
    <property type="match status" value="1"/>
</dbReference>
<dbReference type="PANTHER" id="PTHR45661:SF3">
    <property type="entry name" value="IG-LIKE DOMAIN-CONTAINING PROTEIN"/>
    <property type="match status" value="1"/>
</dbReference>
<evidence type="ECO:0000313" key="1">
    <source>
        <dbReference type="EMBL" id="QLY40630.1"/>
    </source>
</evidence>
<dbReference type="Pfam" id="PF13306">
    <property type="entry name" value="LRR_5"/>
    <property type="match status" value="4"/>
</dbReference>
<dbReference type="AlphaFoldDB" id="A0A7L6N2Y5"/>
<reference evidence="1 2" key="1">
    <citation type="submission" date="2020-04" db="EMBL/GenBank/DDBJ databases">
        <authorList>
            <person name="Zheng R.K."/>
            <person name="Sun C.M."/>
        </authorList>
    </citation>
    <scope>NUCLEOTIDE SEQUENCE [LARGE SCALE GENOMIC DNA]</scope>
    <source>
        <strain evidence="2">zrk29</strain>
    </source>
</reference>
<dbReference type="EMBL" id="CP051151">
    <property type="protein sequence ID" value="QLY40630.1"/>
    <property type="molecule type" value="Genomic_DNA"/>
</dbReference>
<proteinExistence type="predicted"/>
<keyword evidence="2" id="KW-1185">Reference proteome</keyword>